<dbReference type="InterPro" id="IPR041663">
    <property type="entry name" value="DisA/LigA_HHH"/>
</dbReference>
<dbReference type="InterPro" id="IPR004150">
    <property type="entry name" value="NAD_DNA_ligase_OB"/>
</dbReference>
<dbReference type="PANTHER" id="PTHR23389">
    <property type="entry name" value="CHROMOSOME TRANSMISSION FIDELITY FACTOR 18"/>
    <property type="match status" value="1"/>
</dbReference>
<evidence type="ECO:0000256" key="2">
    <source>
        <dbReference type="ARBA" id="ARBA00012722"/>
    </source>
</evidence>
<evidence type="ECO:0000256" key="1">
    <source>
        <dbReference type="ARBA" id="ARBA00004067"/>
    </source>
</evidence>
<dbReference type="SMART" id="SM00292">
    <property type="entry name" value="BRCT"/>
    <property type="match status" value="1"/>
</dbReference>
<feature type="binding site" evidence="14">
    <location>
        <position position="433"/>
    </location>
    <ligand>
        <name>Zn(2+)</name>
        <dbReference type="ChEBI" id="CHEBI:29105"/>
    </ligand>
</feature>
<feature type="binding site" evidence="14">
    <location>
        <position position="119"/>
    </location>
    <ligand>
        <name>NAD(+)</name>
        <dbReference type="ChEBI" id="CHEBI:57540"/>
    </ligand>
</feature>
<dbReference type="CDD" id="cd17748">
    <property type="entry name" value="BRCT_DNA_ligase_like"/>
    <property type="match status" value="1"/>
</dbReference>
<dbReference type="Pfam" id="PF00533">
    <property type="entry name" value="BRCT"/>
    <property type="match status" value="1"/>
</dbReference>
<dbReference type="InterPro" id="IPR013839">
    <property type="entry name" value="DNAligase_adenylation"/>
</dbReference>
<evidence type="ECO:0000256" key="6">
    <source>
        <dbReference type="ARBA" id="ARBA00022723"/>
    </source>
</evidence>
<dbReference type="FunFam" id="2.40.50.140:FF:000012">
    <property type="entry name" value="DNA ligase"/>
    <property type="match status" value="1"/>
</dbReference>
<dbReference type="GO" id="GO:0046872">
    <property type="term" value="F:metal ion binding"/>
    <property type="evidence" value="ECO:0007669"/>
    <property type="project" value="UniProtKB-KW"/>
</dbReference>
<dbReference type="InterPro" id="IPR001679">
    <property type="entry name" value="DNA_ligase"/>
</dbReference>
<dbReference type="Gene3D" id="3.40.50.10190">
    <property type="entry name" value="BRCT domain"/>
    <property type="match status" value="1"/>
</dbReference>
<keyword evidence="9 14" id="KW-0460">Magnesium</keyword>
<dbReference type="InterPro" id="IPR012340">
    <property type="entry name" value="NA-bd_OB-fold"/>
</dbReference>
<dbReference type="GO" id="GO:0003677">
    <property type="term" value="F:DNA binding"/>
    <property type="evidence" value="ECO:0007669"/>
    <property type="project" value="InterPro"/>
</dbReference>
<evidence type="ECO:0000256" key="14">
    <source>
        <dbReference type="HAMAP-Rule" id="MF_01588"/>
    </source>
</evidence>
<dbReference type="Gene3D" id="2.40.50.140">
    <property type="entry name" value="Nucleic acid-binding proteins"/>
    <property type="match status" value="1"/>
</dbReference>
<feature type="binding site" evidence="14">
    <location>
        <begin position="84"/>
        <end position="85"/>
    </location>
    <ligand>
        <name>NAD(+)</name>
        <dbReference type="ChEBI" id="CHEBI:57540"/>
    </ligand>
</feature>
<feature type="active site" description="N6-AMP-lysine intermediate" evidence="14">
    <location>
        <position position="121"/>
    </location>
</feature>
<protein>
    <recommendedName>
        <fullName evidence="3 14">DNA ligase</fullName>
        <ecNumber evidence="2 14">6.5.1.2</ecNumber>
    </recommendedName>
    <alternativeName>
        <fullName evidence="14">Polydeoxyribonucleotide synthase [NAD(+)]</fullName>
    </alternativeName>
</protein>
<comment type="cofactor">
    <cofactor evidence="14">
        <name>Mg(2+)</name>
        <dbReference type="ChEBI" id="CHEBI:18420"/>
    </cofactor>
    <cofactor evidence="14">
        <name>Mn(2+)</name>
        <dbReference type="ChEBI" id="CHEBI:29035"/>
    </cofactor>
</comment>
<keyword evidence="6 14" id="KW-0479">Metal-binding</keyword>
<dbReference type="CDD" id="cd00114">
    <property type="entry name" value="LIGANc"/>
    <property type="match status" value="1"/>
</dbReference>
<evidence type="ECO:0000256" key="7">
    <source>
        <dbReference type="ARBA" id="ARBA00022763"/>
    </source>
</evidence>
<dbReference type="Gene3D" id="1.10.287.610">
    <property type="entry name" value="Helix hairpin bin"/>
    <property type="match status" value="1"/>
</dbReference>
<dbReference type="SUPFAM" id="SSF50249">
    <property type="entry name" value="Nucleic acid-binding proteins"/>
    <property type="match status" value="1"/>
</dbReference>
<reference evidence="16 17" key="1">
    <citation type="journal article" date="2016" name="Nat. Commun.">
        <title>Thousands of microbial genomes shed light on interconnected biogeochemical processes in an aquifer system.</title>
        <authorList>
            <person name="Anantharaman K."/>
            <person name="Brown C.T."/>
            <person name="Hug L.A."/>
            <person name="Sharon I."/>
            <person name="Castelle C.J."/>
            <person name="Probst A.J."/>
            <person name="Thomas B.C."/>
            <person name="Singh A."/>
            <person name="Wilkins M.J."/>
            <person name="Karaoz U."/>
            <person name="Brodie E.L."/>
            <person name="Williams K.H."/>
            <person name="Hubbard S.S."/>
            <person name="Banfield J.F."/>
        </authorList>
    </citation>
    <scope>NUCLEOTIDE SEQUENCE [LARGE SCALE GENOMIC DNA]</scope>
</reference>
<dbReference type="Proteomes" id="UP000178841">
    <property type="component" value="Unassembled WGS sequence"/>
</dbReference>
<keyword evidence="11 14" id="KW-0234">DNA repair</keyword>
<evidence type="ECO:0000256" key="8">
    <source>
        <dbReference type="ARBA" id="ARBA00022833"/>
    </source>
</evidence>
<evidence type="ECO:0000256" key="9">
    <source>
        <dbReference type="ARBA" id="ARBA00022842"/>
    </source>
</evidence>
<keyword evidence="14" id="KW-0464">Manganese</keyword>
<dbReference type="InterPro" id="IPR033136">
    <property type="entry name" value="DNA_ligase_CS"/>
</dbReference>
<keyword evidence="4 14" id="KW-0436">Ligase</keyword>
<dbReference type="Pfam" id="PF01653">
    <property type="entry name" value="DNA_ligase_aden"/>
    <property type="match status" value="1"/>
</dbReference>
<evidence type="ECO:0000256" key="3">
    <source>
        <dbReference type="ARBA" id="ARBA00013308"/>
    </source>
</evidence>
<dbReference type="NCBIfam" id="TIGR00575">
    <property type="entry name" value="dnlj"/>
    <property type="match status" value="1"/>
</dbReference>
<sequence length="672" mass="75821">MNEKKKAKERIERLRSSLLKHQVLYHEKDRPEISDEAYDGLIRELLELEEKFPEFKTEDSPTIRVGGAPNKEFIKVRHDIKQWSFNNVFDFTELKEWEEKTFRFLKKEGISKKPSYVSELKIDGLKVVLTYKNGIFVRGATRGDGEIGEDITNNLKTVKSIPLRLTEKISMTVMGEAWIKKSELVRINRQRQKNGLDLYANTRNLAAGTLRQLDPKIVASRNIQVFSYDMDGFSGLEAPKTQIEELAFLKRLGFSVNPAYRHANSLEKINKMYEEWSKKKDKEEYGIDGLVIKVNEHEFCDVLGYTAKSPRYGIAFKFKAEEATTEILDIQVQVGRTGAITPVAHLKPVRIAGSLVKRATLHNMDEIERLGVKIGDTVMVRKAGDVIPEIFGILSDLRTGREKNFRMPIVCPVCGTKLIKESAGKGLSVAFYCPSKNCPAKHRENFAHFVGKKGLNIDGLGEKIVYTFLDIGLIEKFPDVFKLKKEDIEGLPGFGEKSAENLIGAINTARKVPLSRFIYALGIRHVGEETARDIANNLGTIDSVLSANEEDFIRINGVGEKSAHSITEYLKDSHNKKVIRGLMNELKIEKGRKLSWGKFSNKTFVITGTLFDMSRDEAKEKIENLGGKVAASVSSKTNFVVFGLNPGSKYEDAQKLGVKTIKEAEFKKMIKV</sequence>
<evidence type="ECO:0000259" key="15">
    <source>
        <dbReference type="PROSITE" id="PS50172"/>
    </source>
</evidence>
<feature type="binding site" evidence="14">
    <location>
        <position position="414"/>
    </location>
    <ligand>
        <name>Zn(2+)</name>
        <dbReference type="ChEBI" id="CHEBI:29105"/>
    </ligand>
</feature>
<evidence type="ECO:0000256" key="4">
    <source>
        <dbReference type="ARBA" id="ARBA00022598"/>
    </source>
</evidence>
<dbReference type="NCBIfam" id="NF005932">
    <property type="entry name" value="PRK07956.1"/>
    <property type="match status" value="1"/>
</dbReference>
<dbReference type="STRING" id="1798657.A2648_01235"/>
<dbReference type="EC" id="6.5.1.2" evidence="2 14"/>
<feature type="binding site" evidence="14">
    <location>
        <position position="317"/>
    </location>
    <ligand>
        <name>NAD(+)</name>
        <dbReference type="ChEBI" id="CHEBI:57540"/>
    </ligand>
</feature>
<evidence type="ECO:0000313" key="17">
    <source>
        <dbReference type="Proteomes" id="UP000178841"/>
    </source>
</evidence>
<keyword evidence="5 14" id="KW-0235">DNA replication</keyword>
<dbReference type="InterPro" id="IPR001357">
    <property type="entry name" value="BRCT_dom"/>
</dbReference>
<dbReference type="Pfam" id="PF14520">
    <property type="entry name" value="HHH_5"/>
    <property type="match status" value="1"/>
</dbReference>
<accession>A0A1G2CSL9</accession>
<proteinExistence type="inferred from homology"/>
<dbReference type="InterPro" id="IPR003583">
    <property type="entry name" value="Hlx-hairpin-Hlx_DNA-bd_motif"/>
</dbReference>
<dbReference type="SMART" id="SM00278">
    <property type="entry name" value="HhH1"/>
    <property type="match status" value="3"/>
</dbReference>
<dbReference type="Pfam" id="PF03120">
    <property type="entry name" value="OB_DNA_ligase"/>
    <property type="match status" value="1"/>
</dbReference>
<keyword evidence="8 14" id="KW-0862">Zinc</keyword>
<dbReference type="InterPro" id="IPR013840">
    <property type="entry name" value="DNAligase_N"/>
</dbReference>
<feature type="binding site" evidence="14">
    <location>
        <position position="438"/>
    </location>
    <ligand>
        <name>Zn(2+)</name>
        <dbReference type="ChEBI" id="CHEBI:29105"/>
    </ligand>
</feature>
<dbReference type="AlphaFoldDB" id="A0A1G2CSL9"/>
<evidence type="ECO:0000256" key="10">
    <source>
        <dbReference type="ARBA" id="ARBA00023027"/>
    </source>
</evidence>
<name>A0A1G2CSL9_9BACT</name>
<feature type="binding site" evidence="14">
    <location>
        <position position="142"/>
    </location>
    <ligand>
        <name>NAD(+)</name>
        <dbReference type="ChEBI" id="CHEBI:57540"/>
    </ligand>
</feature>
<comment type="caution">
    <text evidence="16">The sequence shown here is derived from an EMBL/GenBank/DDBJ whole genome shotgun (WGS) entry which is preliminary data.</text>
</comment>
<feature type="binding site" evidence="14">
    <location>
        <position position="293"/>
    </location>
    <ligand>
        <name>NAD(+)</name>
        <dbReference type="ChEBI" id="CHEBI:57540"/>
    </ligand>
</feature>
<dbReference type="PIRSF" id="PIRSF001604">
    <property type="entry name" value="LigA"/>
    <property type="match status" value="1"/>
</dbReference>
<dbReference type="SMART" id="SM00532">
    <property type="entry name" value="LIGANc"/>
    <property type="match status" value="1"/>
</dbReference>
<dbReference type="GO" id="GO:0006260">
    <property type="term" value="P:DNA replication"/>
    <property type="evidence" value="ECO:0007669"/>
    <property type="project" value="UniProtKB-KW"/>
</dbReference>
<comment type="catalytic activity">
    <reaction evidence="12 14">
        <text>NAD(+) + (deoxyribonucleotide)n-3'-hydroxyl + 5'-phospho-(deoxyribonucleotide)m = (deoxyribonucleotide)n+m + AMP + beta-nicotinamide D-nucleotide.</text>
        <dbReference type="EC" id="6.5.1.2"/>
    </reaction>
</comment>
<keyword evidence="7 14" id="KW-0227">DNA damage</keyword>
<dbReference type="InterPro" id="IPR036420">
    <property type="entry name" value="BRCT_dom_sf"/>
</dbReference>
<comment type="function">
    <text evidence="1 14">DNA ligase that catalyzes the formation of phosphodiester linkages between 5'-phosphoryl and 3'-hydroxyl groups in double-stranded DNA using NAD as a coenzyme and as the energy source for the reaction. It is essential for DNA replication and repair of damaged DNA.</text>
</comment>
<dbReference type="InterPro" id="IPR010994">
    <property type="entry name" value="RuvA_2-like"/>
</dbReference>
<dbReference type="PANTHER" id="PTHR23389:SF9">
    <property type="entry name" value="DNA LIGASE"/>
    <property type="match status" value="1"/>
</dbReference>
<organism evidence="16 17">
    <name type="scientific">Candidatus Lloydbacteria bacterium RIFCSPHIGHO2_01_FULL_41_20</name>
    <dbReference type="NCBI Taxonomy" id="1798657"/>
    <lineage>
        <taxon>Bacteria</taxon>
        <taxon>Candidatus Lloydiibacteriota</taxon>
    </lineage>
</organism>
<dbReference type="PROSITE" id="PS01056">
    <property type="entry name" value="DNA_LIGASE_N2"/>
    <property type="match status" value="1"/>
</dbReference>
<evidence type="ECO:0000256" key="12">
    <source>
        <dbReference type="ARBA" id="ARBA00034005"/>
    </source>
</evidence>
<dbReference type="Gene3D" id="3.30.470.30">
    <property type="entry name" value="DNA ligase/mRNA capping enzyme"/>
    <property type="match status" value="1"/>
</dbReference>
<dbReference type="Pfam" id="PF22745">
    <property type="entry name" value="Nlig-Ia"/>
    <property type="match status" value="1"/>
</dbReference>
<dbReference type="GO" id="GO:0006281">
    <property type="term" value="P:DNA repair"/>
    <property type="evidence" value="ECO:0007669"/>
    <property type="project" value="UniProtKB-KW"/>
</dbReference>
<feature type="binding site" evidence="14">
    <location>
        <position position="411"/>
    </location>
    <ligand>
        <name>Zn(2+)</name>
        <dbReference type="ChEBI" id="CHEBI:29105"/>
    </ligand>
</feature>
<dbReference type="HAMAP" id="MF_01588">
    <property type="entry name" value="DNA_ligase_A"/>
    <property type="match status" value="1"/>
</dbReference>
<evidence type="ECO:0000313" key="16">
    <source>
        <dbReference type="EMBL" id="OGZ04192.1"/>
    </source>
</evidence>
<dbReference type="PROSITE" id="PS50172">
    <property type="entry name" value="BRCT"/>
    <property type="match status" value="1"/>
</dbReference>
<keyword evidence="10 14" id="KW-0520">NAD</keyword>
<evidence type="ECO:0000256" key="5">
    <source>
        <dbReference type="ARBA" id="ARBA00022705"/>
    </source>
</evidence>
<dbReference type="Pfam" id="PF12826">
    <property type="entry name" value="HHH_2"/>
    <property type="match status" value="1"/>
</dbReference>
<feature type="binding site" evidence="14">
    <location>
        <position position="176"/>
    </location>
    <ligand>
        <name>NAD(+)</name>
        <dbReference type="ChEBI" id="CHEBI:57540"/>
    </ligand>
</feature>
<evidence type="ECO:0000256" key="13">
    <source>
        <dbReference type="ARBA" id="ARBA00060881"/>
    </source>
</evidence>
<gene>
    <name evidence="14" type="primary">ligA</name>
    <name evidence="16" type="ORF">A2648_01235</name>
</gene>
<comment type="similarity">
    <text evidence="13 14">Belongs to the NAD-dependent DNA ligase family. LigA subfamily.</text>
</comment>
<dbReference type="Gene3D" id="6.20.10.30">
    <property type="match status" value="1"/>
</dbReference>
<dbReference type="SUPFAM" id="SSF47781">
    <property type="entry name" value="RuvA domain 2-like"/>
    <property type="match status" value="1"/>
</dbReference>
<dbReference type="GO" id="GO:0003911">
    <property type="term" value="F:DNA ligase (NAD+) activity"/>
    <property type="evidence" value="ECO:0007669"/>
    <property type="project" value="UniProtKB-UniRule"/>
</dbReference>
<feature type="binding site" evidence="14">
    <location>
        <begin position="35"/>
        <end position="39"/>
    </location>
    <ligand>
        <name>NAD(+)</name>
        <dbReference type="ChEBI" id="CHEBI:57540"/>
    </ligand>
</feature>
<evidence type="ECO:0000256" key="11">
    <source>
        <dbReference type="ARBA" id="ARBA00023204"/>
    </source>
</evidence>
<dbReference type="Gene3D" id="1.10.150.20">
    <property type="entry name" value="5' to 3' exonuclease, C-terminal subdomain"/>
    <property type="match status" value="2"/>
</dbReference>
<dbReference type="SUPFAM" id="SSF56091">
    <property type="entry name" value="DNA ligase/mRNA capping enzyme, catalytic domain"/>
    <property type="match status" value="1"/>
</dbReference>
<dbReference type="SUPFAM" id="SSF52113">
    <property type="entry name" value="BRCT domain"/>
    <property type="match status" value="1"/>
</dbReference>
<feature type="domain" description="BRCT" evidence="15">
    <location>
        <begin position="599"/>
        <end position="672"/>
    </location>
</feature>
<dbReference type="EMBL" id="MHLH01000010">
    <property type="protein sequence ID" value="OGZ04192.1"/>
    <property type="molecule type" value="Genomic_DNA"/>
</dbReference>